<keyword evidence="2" id="KW-0732">Signal</keyword>
<evidence type="ECO:0000256" key="1">
    <source>
        <dbReference type="SAM" id="MobiDB-lite"/>
    </source>
</evidence>
<protein>
    <submittedName>
        <fullName evidence="3">General secretion pathway protein H</fullName>
    </submittedName>
</protein>
<organism evidence="3">
    <name type="scientific">uncultured bacterium A1Q1_fos_500</name>
    <dbReference type="NCBI Taxonomy" id="1256579"/>
    <lineage>
        <taxon>Bacteria</taxon>
        <taxon>environmental samples</taxon>
    </lineage>
</organism>
<feature type="chain" id="PRO_5003984949" evidence="2">
    <location>
        <begin position="21"/>
        <end position="138"/>
    </location>
</feature>
<name>L7W0L9_9BACT</name>
<feature type="signal peptide" evidence="2">
    <location>
        <begin position="1"/>
        <end position="20"/>
    </location>
</feature>
<feature type="region of interest" description="Disordered" evidence="1">
    <location>
        <begin position="83"/>
        <end position="103"/>
    </location>
</feature>
<accession>L7W0L9</accession>
<sequence>MELLLVVALVALSSAGVTVALRDNTHTQLHQEAHRLAVLLEAARAHARTTGVGVVWQAQPRGFVLDGQYREWLHAHTIATRLSPSPKQAAPTTPDVWLPPEPLMPPQRMRLSADGRQVWLGTNGVAPWRVLEGPDADL</sequence>
<proteinExistence type="predicted"/>
<evidence type="ECO:0000313" key="3">
    <source>
        <dbReference type="EMBL" id="AGC72050.1"/>
    </source>
</evidence>
<reference evidence="3" key="1">
    <citation type="submission" date="2012-09" db="EMBL/GenBank/DDBJ databases">
        <title>Metagenomic Characterization of a Microbial Community in Wastewater Detects High Levels of Antibiotic Resistance.</title>
        <authorList>
            <person name="Abrams M."/>
            <person name="Caldwell A."/>
            <person name="Vandaei E."/>
            <person name="Lee W."/>
            <person name="Perrott J."/>
            <person name="Khan S.Y."/>
            <person name="Ta J."/>
            <person name="Romero D."/>
            <person name="Nguyen V."/>
            <person name="Pourmand N."/>
            <person name="Ouverney C.C."/>
        </authorList>
    </citation>
    <scope>NUCLEOTIDE SEQUENCE</scope>
</reference>
<evidence type="ECO:0000256" key="2">
    <source>
        <dbReference type="SAM" id="SignalP"/>
    </source>
</evidence>
<dbReference type="AlphaFoldDB" id="L7W0L9"/>
<dbReference type="EMBL" id="JX649890">
    <property type="protein sequence ID" value="AGC72050.1"/>
    <property type="molecule type" value="Genomic_DNA"/>
</dbReference>